<keyword evidence="2" id="KW-1185">Reference proteome</keyword>
<comment type="caution">
    <text evidence="1">The sequence shown here is derived from an EMBL/GenBank/DDBJ whole genome shotgun (WGS) entry which is preliminary data.</text>
</comment>
<proteinExistence type="predicted"/>
<evidence type="ECO:0000313" key="1">
    <source>
        <dbReference type="EMBL" id="RNI29948.1"/>
    </source>
</evidence>
<dbReference type="SUPFAM" id="SSF55874">
    <property type="entry name" value="ATPase domain of HSP90 chaperone/DNA topoisomerase II/histidine kinase"/>
    <property type="match status" value="1"/>
</dbReference>
<reference evidence="1 2" key="1">
    <citation type="submission" date="2018-11" db="EMBL/GenBank/DDBJ databases">
        <title>Rufibacter latericius sp. nov., isolated from water in Baiyang Lake.</title>
        <authorList>
            <person name="Yang Y."/>
        </authorList>
    </citation>
    <scope>NUCLEOTIDE SEQUENCE [LARGE SCALE GENOMIC DNA]</scope>
    <source>
        <strain evidence="1 2">MCC P1</strain>
    </source>
</reference>
<dbReference type="RefSeq" id="WP_123133029.1">
    <property type="nucleotide sequence ID" value="NZ_RJJE01000009.1"/>
</dbReference>
<sequence>MATIVTDVAGKLRNLKLSQNDGVLAVFEATMNAIHAIEDRKCHNGKVTITLKRAKEKSVIGDNGLVAPIQSIEIKDNGIGFDENNFKSFLKSESTYKAARGGKGVGRFTWLKVFDYVIVESTYLEQIGEFKMRIFRFENSDNPISSETIEDAPAEEVGTIIKLCGINSEYINSFPIHLENIADQVISHHLVSFVDKSCPEFVIVDEDFDGNSIQLNLNKRFQNDFLIDTDADSFVLENIAFEVAFVRLKALNLTADHKLFLCANDRVVTTDELKKYFPDMYKPVYNTESGLYYNLYVLVKSVYLDHNVNNERTQFILPEKEGAAKSYLISLEEIRNLTVESIYNFLEPDINSIRKEKLDHIQDYVLREAPQYRSLLKFQKHIDKVKPGLSSDKLDLELHKIKNKISEEAKKQLNGILKIDEPLSDPDRIEEYKKNFSDVVAKVNAVGQTDLADYVIHRKLILSLFEKILSKKENGEYEYESQVHNLLFPMKNDSESIDYNHQNLWIIDEKLSYHKFLASDLPLHENKQGKDGSRPDILVGFDKPVAYIDKKSSVYSSMVIVEFKRPMRNYYSANQDPVQQVINYVEEIQDGKAFDPAGRPINVTKNCKFFAYIICDITDKIQSSLRRYSFQKTADEAGYFHFNTEMNVYFEVISYDKMLMDSQQRNQILFDKLGIKYS</sequence>
<dbReference type="AlphaFoldDB" id="A0A3M9MYW7"/>
<dbReference type="InterPro" id="IPR036890">
    <property type="entry name" value="HATPase_C_sf"/>
</dbReference>
<dbReference type="EMBL" id="RJJE01000009">
    <property type="protein sequence ID" value="RNI29948.1"/>
    <property type="molecule type" value="Genomic_DNA"/>
</dbReference>
<gene>
    <name evidence="1" type="ORF">EFA69_10500</name>
</gene>
<evidence type="ECO:0008006" key="3">
    <source>
        <dbReference type="Google" id="ProtNLM"/>
    </source>
</evidence>
<dbReference type="Gene3D" id="3.30.565.10">
    <property type="entry name" value="Histidine kinase-like ATPase, C-terminal domain"/>
    <property type="match status" value="1"/>
</dbReference>
<accession>A0A3M9MYW7</accession>
<evidence type="ECO:0000313" key="2">
    <source>
        <dbReference type="Proteomes" id="UP000271010"/>
    </source>
</evidence>
<name>A0A3M9MYW7_9BACT</name>
<organism evidence="1 2">
    <name type="scientific">Rufibacter immobilis</name>
    <dbReference type="NCBI Taxonomy" id="1348778"/>
    <lineage>
        <taxon>Bacteria</taxon>
        <taxon>Pseudomonadati</taxon>
        <taxon>Bacteroidota</taxon>
        <taxon>Cytophagia</taxon>
        <taxon>Cytophagales</taxon>
        <taxon>Hymenobacteraceae</taxon>
        <taxon>Rufibacter</taxon>
    </lineage>
</organism>
<dbReference type="Proteomes" id="UP000271010">
    <property type="component" value="Unassembled WGS sequence"/>
</dbReference>
<dbReference type="OrthoDB" id="2041081at2"/>
<protein>
    <recommendedName>
        <fullName evidence="3">ATP-binding protein</fullName>
    </recommendedName>
</protein>